<dbReference type="RefSeq" id="WP_316699467.1">
    <property type="nucleotide sequence ID" value="NZ_CP136336.1"/>
</dbReference>
<evidence type="ECO:0000256" key="2">
    <source>
        <dbReference type="ARBA" id="ARBA00006787"/>
    </source>
</evidence>
<dbReference type="Pfam" id="PF03055">
    <property type="entry name" value="RPE65"/>
    <property type="match status" value="1"/>
</dbReference>
<name>A0ABZ0CUL0_9BURK</name>
<evidence type="ECO:0000313" key="7">
    <source>
        <dbReference type="Proteomes" id="UP001303946"/>
    </source>
</evidence>
<keyword evidence="5" id="KW-0408">Iron</keyword>
<dbReference type="Proteomes" id="UP001303946">
    <property type="component" value="Chromosome"/>
</dbReference>
<dbReference type="EMBL" id="CP136336">
    <property type="protein sequence ID" value="WOB06821.1"/>
    <property type="molecule type" value="Genomic_DNA"/>
</dbReference>
<dbReference type="PANTHER" id="PTHR10543:SF89">
    <property type="entry name" value="CAROTENOID 9,10(9',10')-CLEAVAGE DIOXYGENASE 1"/>
    <property type="match status" value="1"/>
</dbReference>
<gene>
    <name evidence="6" type="ORF">RXV79_18080</name>
</gene>
<evidence type="ECO:0000256" key="3">
    <source>
        <dbReference type="ARBA" id="ARBA00022723"/>
    </source>
</evidence>
<evidence type="ECO:0000313" key="6">
    <source>
        <dbReference type="EMBL" id="WOB06821.1"/>
    </source>
</evidence>
<keyword evidence="3" id="KW-0479">Metal-binding</keyword>
<sequence>MNDILATSATRRDTLQRLLGAGALALPGVTLPLGARADEATARAFESQRAAHPWTQAYVGVQADVAAMPMTLHGKLPTGLHGAFLRNGPARHALGGTRYHHWFDGDGLMQRYTLGAQGITHEGRFVRTEKFVADTAAGRPMSSGFGTFLADAKPPTGPDSLNTANTSVVKHAGELMALWEGGSAYRLDEKTLETRGIKTWSPDFAGVPFSAHPRIEPDGTLWNFGVSAMAGRLAIYRVRPDGVLATATTLPVPDIAMVHDFAVTEKHLVFLLPPLVFDVARMKSGTSFLDAHVWKPQLGLRVLVLPKDALDKPQWFDLPAGFVFHIGNAWEDKDGVIRLDCMRASDAWNATTGLKELMRGHFAIEEFAQLTLIEVDLKAKRARQQVLPQRSEFPRIDPRYTGRRHQQVFAALRLSPGDRPGYDAVMRHDIGRGQTDHYRYGADVMVEEHLFVPRPGSTREGDGWVLGSALDLARGRTLFSVFEAQRLADGPVAQAEMPRLMPFGLHAIHVPA</sequence>
<dbReference type="InterPro" id="IPR004294">
    <property type="entry name" value="Carotenoid_Oase"/>
</dbReference>
<keyword evidence="4" id="KW-0560">Oxidoreductase</keyword>
<dbReference type="PANTHER" id="PTHR10543">
    <property type="entry name" value="BETA-CAROTENE DIOXYGENASE"/>
    <property type="match status" value="1"/>
</dbReference>
<reference evidence="6 7" key="1">
    <citation type="submission" date="2023-10" db="EMBL/GenBank/DDBJ databases">
        <title>Bacteria for the degradation of biodegradable plastic PBAT(Polybutylene adipate terephthalate).</title>
        <authorList>
            <person name="Weon H.-Y."/>
            <person name="Yeon J."/>
        </authorList>
    </citation>
    <scope>NUCLEOTIDE SEQUENCE [LARGE SCALE GENOMIC DNA]</scope>
    <source>
        <strain evidence="6 7">SBD 7-3</strain>
    </source>
</reference>
<evidence type="ECO:0000256" key="5">
    <source>
        <dbReference type="ARBA" id="ARBA00023004"/>
    </source>
</evidence>
<dbReference type="InterPro" id="IPR006311">
    <property type="entry name" value="TAT_signal"/>
</dbReference>
<comment type="cofactor">
    <cofactor evidence="1">
        <name>Fe(2+)</name>
        <dbReference type="ChEBI" id="CHEBI:29033"/>
    </cofactor>
</comment>
<comment type="similarity">
    <text evidence="2">Belongs to the carotenoid oxygenase family.</text>
</comment>
<proteinExistence type="inferred from homology"/>
<protein>
    <submittedName>
        <fullName evidence="6">Carotenoid oxygenase family protein</fullName>
    </submittedName>
</protein>
<evidence type="ECO:0000256" key="4">
    <source>
        <dbReference type="ARBA" id="ARBA00023002"/>
    </source>
</evidence>
<organism evidence="6 7">
    <name type="scientific">Piscinibacter gummiphilus</name>
    <dbReference type="NCBI Taxonomy" id="946333"/>
    <lineage>
        <taxon>Bacteria</taxon>
        <taxon>Pseudomonadati</taxon>
        <taxon>Pseudomonadota</taxon>
        <taxon>Betaproteobacteria</taxon>
        <taxon>Burkholderiales</taxon>
        <taxon>Sphaerotilaceae</taxon>
        <taxon>Piscinibacter</taxon>
    </lineage>
</organism>
<keyword evidence="7" id="KW-1185">Reference proteome</keyword>
<dbReference type="PROSITE" id="PS51318">
    <property type="entry name" value="TAT"/>
    <property type="match status" value="1"/>
</dbReference>
<evidence type="ECO:0000256" key="1">
    <source>
        <dbReference type="ARBA" id="ARBA00001954"/>
    </source>
</evidence>
<accession>A0ABZ0CUL0</accession>